<evidence type="ECO:0000313" key="1">
    <source>
        <dbReference type="EMBL" id="TRM64489.1"/>
    </source>
</evidence>
<dbReference type="STRING" id="97359.A0A550CI70"/>
<gene>
    <name evidence="1" type="ORF">BD626DRAFT_253430</name>
</gene>
<keyword evidence="2" id="KW-1185">Reference proteome</keyword>
<reference evidence="1 2" key="1">
    <citation type="journal article" date="2019" name="New Phytol.">
        <title>Comparative genomics reveals unique wood-decay strategies and fruiting body development in the Schizophyllaceae.</title>
        <authorList>
            <person name="Almasi E."/>
            <person name="Sahu N."/>
            <person name="Krizsan K."/>
            <person name="Balint B."/>
            <person name="Kovacs G.M."/>
            <person name="Kiss B."/>
            <person name="Cseklye J."/>
            <person name="Drula E."/>
            <person name="Henrissat B."/>
            <person name="Nagy I."/>
            <person name="Chovatia M."/>
            <person name="Adam C."/>
            <person name="LaButti K."/>
            <person name="Lipzen A."/>
            <person name="Riley R."/>
            <person name="Grigoriev I.V."/>
            <person name="Nagy L.G."/>
        </authorList>
    </citation>
    <scope>NUCLEOTIDE SEQUENCE [LARGE SCALE GENOMIC DNA]</scope>
    <source>
        <strain evidence="1 2">NL-1724</strain>
    </source>
</reference>
<dbReference type="Gene3D" id="2.60.120.260">
    <property type="entry name" value="Galactose-binding domain-like"/>
    <property type="match status" value="2"/>
</dbReference>
<dbReference type="AlphaFoldDB" id="A0A550CI70"/>
<comment type="caution">
    <text evidence="1">The sequence shown here is derived from an EMBL/GenBank/DDBJ whole genome shotgun (WGS) entry which is preliminary data.</text>
</comment>
<dbReference type="Proteomes" id="UP000320762">
    <property type="component" value="Unassembled WGS sequence"/>
</dbReference>
<dbReference type="EMBL" id="VDMD01000007">
    <property type="protein sequence ID" value="TRM64489.1"/>
    <property type="molecule type" value="Genomic_DNA"/>
</dbReference>
<evidence type="ECO:0000313" key="2">
    <source>
        <dbReference type="Proteomes" id="UP000320762"/>
    </source>
</evidence>
<proteinExistence type="predicted"/>
<protein>
    <submittedName>
        <fullName evidence="1">Uncharacterized protein</fullName>
    </submittedName>
</protein>
<accession>A0A550CI70</accession>
<organism evidence="1 2">
    <name type="scientific">Schizophyllum amplum</name>
    <dbReference type="NCBI Taxonomy" id="97359"/>
    <lineage>
        <taxon>Eukaryota</taxon>
        <taxon>Fungi</taxon>
        <taxon>Dikarya</taxon>
        <taxon>Basidiomycota</taxon>
        <taxon>Agaricomycotina</taxon>
        <taxon>Agaricomycetes</taxon>
        <taxon>Agaricomycetidae</taxon>
        <taxon>Agaricales</taxon>
        <taxon>Schizophyllaceae</taxon>
        <taxon>Schizophyllum</taxon>
    </lineage>
</organism>
<name>A0A550CI70_9AGAR</name>
<dbReference type="OrthoDB" id="2564234at2759"/>
<sequence>MVTYTTKIEDDSPLLEIGADWKPGSDDDMSRFSGGSFLNTNGTGRMSLQFNGTGLEIFGSRGVRHGQYRITLDGTSYSFDGSYGSRLYNQSLFSELDLPMRPHDLDLESLEEGMVLDVDYMMVTSVAGDDDSTITCKIVENTDAAFAYEPGNEWLTNSSGVFSGGSSTYTRNVNGNTTLTFEGEGITLYGPVGQPFSSYRMALDGKLTGRYNASRQTDNAQSVLYHVSGLDPGKHELKLMYKGFKGVHPVAIGYAVIVCDG</sequence>